<dbReference type="Proteomes" id="UP001365542">
    <property type="component" value="Unassembled WGS sequence"/>
</dbReference>
<dbReference type="InterPro" id="IPR001388">
    <property type="entry name" value="Synaptobrevin-like"/>
</dbReference>
<name>A0AAV9XRY5_9PEZI</name>
<organism evidence="13 14">
    <name type="scientific">Orbilia ellipsospora</name>
    <dbReference type="NCBI Taxonomy" id="2528407"/>
    <lineage>
        <taxon>Eukaryota</taxon>
        <taxon>Fungi</taxon>
        <taxon>Dikarya</taxon>
        <taxon>Ascomycota</taxon>
        <taxon>Pezizomycotina</taxon>
        <taxon>Orbiliomycetes</taxon>
        <taxon>Orbiliales</taxon>
        <taxon>Orbiliaceae</taxon>
        <taxon>Orbilia</taxon>
    </lineage>
</organism>
<dbReference type="GO" id="GO:0006888">
    <property type="term" value="P:endoplasmic reticulum to Golgi vesicle-mediated transport"/>
    <property type="evidence" value="ECO:0007669"/>
    <property type="project" value="TreeGrafter"/>
</dbReference>
<sequence length="205" mass="23031">MSGPSNADATAVFYIGIYDSSAKPAKQLLDISDVQSFGYFQRASVLDFMRFTAATIAERTATGIRQSVEEQKYMVHAYTRSEGCTGIIITNSAYPKRIPHELLNRLLDEFLTKYPRTTWGSTATFDLPSLKDYIVKYQQPSQADNISRIQAELDETKIVLHKTIESVLERGENLNNLVQKSDNLSSASKMFYTTAKKQNSCCVVM</sequence>
<keyword evidence="8" id="KW-0636">Prenylation</keyword>
<dbReference type="Gene3D" id="3.30.450.50">
    <property type="entry name" value="Longin domain"/>
    <property type="match status" value="1"/>
</dbReference>
<dbReference type="CDD" id="cd14824">
    <property type="entry name" value="Longin"/>
    <property type="match status" value="1"/>
</dbReference>
<dbReference type="GO" id="GO:0005886">
    <property type="term" value="C:plasma membrane"/>
    <property type="evidence" value="ECO:0007669"/>
    <property type="project" value="UniProtKB-SubCell"/>
</dbReference>
<dbReference type="InterPro" id="IPR011012">
    <property type="entry name" value="Longin-like_dom_sf"/>
</dbReference>
<comment type="caution">
    <text evidence="13">The sequence shown here is derived from an EMBL/GenBank/DDBJ whole genome shotgun (WGS) entry which is preliminary data.</text>
</comment>
<dbReference type="PROSITE" id="PS50859">
    <property type="entry name" value="LONGIN"/>
    <property type="match status" value="1"/>
</dbReference>
<evidence type="ECO:0000256" key="1">
    <source>
        <dbReference type="ARBA" id="ARBA00004342"/>
    </source>
</evidence>
<evidence type="ECO:0000256" key="6">
    <source>
        <dbReference type="ARBA" id="ARBA00023139"/>
    </source>
</evidence>
<dbReference type="SUPFAM" id="SSF58038">
    <property type="entry name" value="SNARE fusion complex"/>
    <property type="match status" value="1"/>
</dbReference>
<feature type="domain" description="V-SNARE coiled-coil homology" evidence="12">
    <location>
        <begin position="145"/>
        <end position="205"/>
    </location>
</feature>
<evidence type="ECO:0000256" key="9">
    <source>
        <dbReference type="ARBA" id="ARBA00026133"/>
    </source>
</evidence>
<evidence type="ECO:0000256" key="7">
    <source>
        <dbReference type="ARBA" id="ARBA00023288"/>
    </source>
</evidence>
<dbReference type="InterPro" id="IPR010908">
    <property type="entry name" value="Longin_dom"/>
</dbReference>
<keyword evidence="7" id="KW-0449">Lipoprotein</keyword>
<protein>
    <recommendedName>
        <fullName evidence="9">Synaptobrevin homolog YKT6</fullName>
    </recommendedName>
</protein>
<evidence type="ECO:0000259" key="11">
    <source>
        <dbReference type="PROSITE" id="PS50859"/>
    </source>
</evidence>
<keyword evidence="5" id="KW-0472">Membrane</keyword>
<reference evidence="13 14" key="1">
    <citation type="submission" date="2019-10" db="EMBL/GenBank/DDBJ databases">
        <authorList>
            <person name="Palmer J.M."/>
        </authorList>
    </citation>
    <scope>NUCLEOTIDE SEQUENCE [LARGE SCALE GENOMIC DNA]</scope>
    <source>
        <strain evidence="13 14">TWF694</strain>
    </source>
</reference>
<dbReference type="PANTHER" id="PTHR45806:SF1">
    <property type="entry name" value="SYNAPTOBREVIN HOMOLOG YKT6"/>
    <property type="match status" value="1"/>
</dbReference>
<dbReference type="CDD" id="cd15867">
    <property type="entry name" value="R-SNARE_YKT6"/>
    <property type="match status" value="1"/>
</dbReference>
<evidence type="ECO:0000256" key="4">
    <source>
        <dbReference type="ARBA" id="ARBA00022481"/>
    </source>
</evidence>
<accession>A0AAV9XRY5</accession>
<feature type="domain" description="Longin" evidence="11">
    <location>
        <begin position="16"/>
        <end position="135"/>
    </location>
</feature>
<keyword evidence="6" id="KW-0564">Palmitate</keyword>
<dbReference type="Gene3D" id="1.20.5.110">
    <property type="match status" value="1"/>
</dbReference>
<dbReference type="EMBL" id="JAVHJO010000001">
    <property type="protein sequence ID" value="KAK6544346.1"/>
    <property type="molecule type" value="Genomic_DNA"/>
</dbReference>
<evidence type="ECO:0000256" key="2">
    <source>
        <dbReference type="ARBA" id="ARBA00008025"/>
    </source>
</evidence>
<comment type="similarity">
    <text evidence="2">Belongs to the synaptobrevin family.</text>
</comment>
<dbReference type="AlphaFoldDB" id="A0AAV9XRY5"/>
<dbReference type="PROSITE" id="PS50892">
    <property type="entry name" value="V_SNARE"/>
    <property type="match status" value="1"/>
</dbReference>
<evidence type="ECO:0000313" key="14">
    <source>
        <dbReference type="Proteomes" id="UP001365542"/>
    </source>
</evidence>
<dbReference type="InterPro" id="IPR045848">
    <property type="entry name" value="R-SNARE_YKT6"/>
</dbReference>
<proteinExistence type="inferred from homology"/>
<evidence type="ECO:0000256" key="5">
    <source>
        <dbReference type="ARBA" id="ARBA00023136"/>
    </source>
</evidence>
<dbReference type="PRINTS" id="PR00219">
    <property type="entry name" value="SYNAPTOBREVN"/>
</dbReference>
<dbReference type="GO" id="GO:0005484">
    <property type="term" value="F:SNAP receptor activity"/>
    <property type="evidence" value="ECO:0007669"/>
    <property type="project" value="TreeGrafter"/>
</dbReference>
<dbReference type="InterPro" id="IPR042855">
    <property type="entry name" value="V_SNARE_CC"/>
</dbReference>
<evidence type="ECO:0000256" key="8">
    <source>
        <dbReference type="ARBA" id="ARBA00023289"/>
    </source>
</evidence>
<keyword evidence="4" id="KW-0488">Methylation</keyword>
<keyword evidence="3" id="KW-1003">Cell membrane</keyword>
<evidence type="ECO:0000313" key="13">
    <source>
        <dbReference type="EMBL" id="KAK6544346.1"/>
    </source>
</evidence>
<keyword evidence="10" id="KW-0175">Coiled coil</keyword>
<dbReference type="Pfam" id="PF00957">
    <property type="entry name" value="Synaptobrevin"/>
    <property type="match status" value="1"/>
</dbReference>
<comment type="subcellular location">
    <subcellularLocation>
        <location evidence="1">Cell membrane</location>
        <topology evidence="1">Lipid-anchor</topology>
        <orientation evidence="1">Cytoplasmic side</orientation>
    </subcellularLocation>
</comment>
<gene>
    <name evidence="13" type="primary">YKT6</name>
    <name evidence="13" type="ORF">TWF694_001046</name>
</gene>
<evidence type="ECO:0000256" key="3">
    <source>
        <dbReference type="ARBA" id="ARBA00022475"/>
    </source>
</evidence>
<dbReference type="SMART" id="SM01270">
    <property type="entry name" value="Longin"/>
    <property type="match status" value="1"/>
</dbReference>
<keyword evidence="14" id="KW-1185">Reference proteome</keyword>
<evidence type="ECO:0000256" key="10">
    <source>
        <dbReference type="PROSITE-ProRule" id="PRU00290"/>
    </source>
</evidence>
<dbReference type="GO" id="GO:0005794">
    <property type="term" value="C:Golgi apparatus"/>
    <property type="evidence" value="ECO:0007669"/>
    <property type="project" value="TreeGrafter"/>
</dbReference>
<dbReference type="SUPFAM" id="SSF64356">
    <property type="entry name" value="SNARE-like"/>
    <property type="match status" value="1"/>
</dbReference>
<dbReference type="PANTHER" id="PTHR45806">
    <property type="entry name" value="SYNAPTOBREVIN HOMOLOG YKT6"/>
    <property type="match status" value="1"/>
</dbReference>
<evidence type="ECO:0000259" key="12">
    <source>
        <dbReference type="PROSITE" id="PS50892"/>
    </source>
</evidence>
<dbReference type="Pfam" id="PF13774">
    <property type="entry name" value="Longin"/>
    <property type="match status" value="1"/>
</dbReference>